<comment type="caution">
    <text evidence="1">The sequence shown here is derived from an EMBL/GenBank/DDBJ whole genome shotgun (WGS) entry which is preliminary data.</text>
</comment>
<evidence type="ECO:0000313" key="2">
    <source>
        <dbReference type="Proteomes" id="UP001482620"/>
    </source>
</evidence>
<dbReference type="Proteomes" id="UP001482620">
    <property type="component" value="Unassembled WGS sequence"/>
</dbReference>
<evidence type="ECO:0000313" key="1">
    <source>
        <dbReference type="EMBL" id="MEQ2231595.1"/>
    </source>
</evidence>
<keyword evidence="2" id="KW-1185">Reference proteome</keyword>
<organism evidence="1 2">
    <name type="scientific">Ilyodon furcidens</name>
    <name type="common">goldbreast splitfin</name>
    <dbReference type="NCBI Taxonomy" id="33524"/>
    <lineage>
        <taxon>Eukaryota</taxon>
        <taxon>Metazoa</taxon>
        <taxon>Chordata</taxon>
        <taxon>Craniata</taxon>
        <taxon>Vertebrata</taxon>
        <taxon>Euteleostomi</taxon>
        <taxon>Actinopterygii</taxon>
        <taxon>Neopterygii</taxon>
        <taxon>Teleostei</taxon>
        <taxon>Neoteleostei</taxon>
        <taxon>Acanthomorphata</taxon>
        <taxon>Ovalentaria</taxon>
        <taxon>Atherinomorphae</taxon>
        <taxon>Cyprinodontiformes</taxon>
        <taxon>Goodeidae</taxon>
        <taxon>Ilyodon</taxon>
    </lineage>
</organism>
<accession>A0ABV0TFC7</accession>
<name>A0ABV0TFC7_9TELE</name>
<reference evidence="1 2" key="1">
    <citation type="submission" date="2021-06" db="EMBL/GenBank/DDBJ databases">
        <authorList>
            <person name="Palmer J.M."/>
        </authorList>
    </citation>
    <scope>NUCLEOTIDE SEQUENCE [LARGE SCALE GENOMIC DNA]</scope>
    <source>
        <strain evidence="2">if_2019</strain>
        <tissue evidence="1">Muscle</tissue>
    </source>
</reference>
<protein>
    <submittedName>
        <fullName evidence="1">Uncharacterized protein</fullName>
    </submittedName>
</protein>
<sequence length="162" mass="18028">MYLPYNIVSLEFFCPLGLAFGGFEARPPPQLSLPCHLFAPVKLPQFLSVQCRPAHFLIERCSEAQECRGAQCTSVFGLAQKCFSWLNPLVLRSSYNKLKGPNCPQGKGLATIDMWWDKSPVLIHGTLTPPQIGGMNTSAVSVLLCGQQDHRFEAVKHYIYSI</sequence>
<gene>
    <name evidence="1" type="ORF">ILYODFUR_002024</name>
</gene>
<proteinExistence type="predicted"/>
<dbReference type="EMBL" id="JAHRIQ010034847">
    <property type="protein sequence ID" value="MEQ2231595.1"/>
    <property type="molecule type" value="Genomic_DNA"/>
</dbReference>